<evidence type="ECO:0000256" key="2">
    <source>
        <dbReference type="ARBA" id="ARBA00022737"/>
    </source>
</evidence>
<keyword evidence="2" id="KW-0677">Repeat</keyword>
<evidence type="ECO:0000313" key="4">
    <source>
        <dbReference type="EMBL" id="CAI0547303.1"/>
    </source>
</evidence>
<dbReference type="Pfam" id="PF13041">
    <property type="entry name" value="PPR_2"/>
    <property type="match status" value="2"/>
</dbReference>
<dbReference type="Pfam" id="PF01535">
    <property type="entry name" value="PPR"/>
    <property type="match status" value="2"/>
</dbReference>
<reference evidence="4" key="1">
    <citation type="submission" date="2022-08" db="EMBL/GenBank/DDBJ databases">
        <authorList>
            <person name="Gutierrez-Valencia J."/>
        </authorList>
    </citation>
    <scope>NUCLEOTIDE SEQUENCE</scope>
</reference>
<comment type="similarity">
    <text evidence="1">Belongs to the PPR family. P subfamily.</text>
</comment>
<accession>A0AAV0QT24</accession>
<dbReference type="AlphaFoldDB" id="A0AAV0QT24"/>
<feature type="repeat" description="PPR" evidence="3">
    <location>
        <begin position="110"/>
        <end position="144"/>
    </location>
</feature>
<evidence type="ECO:0000256" key="1">
    <source>
        <dbReference type="ARBA" id="ARBA00007626"/>
    </source>
</evidence>
<dbReference type="PANTHER" id="PTHR47447:SF17">
    <property type="entry name" value="OS12G0638900 PROTEIN"/>
    <property type="match status" value="1"/>
</dbReference>
<keyword evidence="5" id="KW-1185">Reference proteome</keyword>
<feature type="repeat" description="PPR" evidence="3">
    <location>
        <begin position="303"/>
        <end position="337"/>
    </location>
</feature>
<dbReference type="PROSITE" id="PS51375">
    <property type="entry name" value="PPR"/>
    <property type="match status" value="3"/>
</dbReference>
<dbReference type="EMBL" id="CAMGYJ010000010">
    <property type="protein sequence ID" value="CAI0547303.1"/>
    <property type="molecule type" value="Genomic_DNA"/>
</dbReference>
<evidence type="ECO:0008006" key="6">
    <source>
        <dbReference type="Google" id="ProtNLM"/>
    </source>
</evidence>
<dbReference type="Proteomes" id="UP001154282">
    <property type="component" value="Unassembled WGS sequence"/>
</dbReference>
<proteinExistence type="inferred from homology"/>
<name>A0AAV0QT24_9ROSI</name>
<dbReference type="Gene3D" id="1.25.40.10">
    <property type="entry name" value="Tetratricopeptide repeat domain"/>
    <property type="match status" value="3"/>
</dbReference>
<dbReference type="PANTHER" id="PTHR47447">
    <property type="entry name" value="OS03G0856100 PROTEIN"/>
    <property type="match status" value="1"/>
</dbReference>
<dbReference type="InterPro" id="IPR011990">
    <property type="entry name" value="TPR-like_helical_dom_sf"/>
</dbReference>
<gene>
    <name evidence="4" type="ORF">LITE_LOCUS44317</name>
</gene>
<dbReference type="NCBIfam" id="TIGR00756">
    <property type="entry name" value="PPR"/>
    <property type="match status" value="2"/>
</dbReference>
<evidence type="ECO:0000256" key="3">
    <source>
        <dbReference type="PROSITE-ProRule" id="PRU00708"/>
    </source>
</evidence>
<comment type="caution">
    <text evidence="4">The sequence shown here is derived from an EMBL/GenBank/DDBJ whole genome shotgun (WGS) entry which is preliminary data.</text>
</comment>
<organism evidence="4 5">
    <name type="scientific">Linum tenue</name>
    <dbReference type="NCBI Taxonomy" id="586396"/>
    <lineage>
        <taxon>Eukaryota</taxon>
        <taxon>Viridiplantae</taxon>
        <taxon>Streptophyta</taxon>
        <taxon>Embryophyta</taxon>
        <taxon>Tracheophyta</taxon>
        <taxon>Spermatophyta</taxon>
        <taxon>Magnoliopsida</taxon>
        <taxon>eudicotyledons</taxon>
        <taxon>Gunneridae</taxon>
        <taxon>Pentapetalae</taxon>
        <taxon>rosids</taxon>
        <taxon>fabids</taxon>
        <taxon>Malpighiales</taxon>
        <taxon>Linaceae</taxon>
        <taxon>Linum</taxon>
    </lineage>
</organism>
<feature type="repeat" description="PPR" evidence="3">
    <location>
        <begin position="198"/>
        <end position="232"/>
    </location>
</feature>
<dbReference type="InterPro" id="IPR002885">
    <property type="entry name" value="PPR_rpt"/>
</dbReference>
<sequence>MATSLARPDPPPPSFASLPSDRKSLSFELADNLLSRGLYSSAQQVIQRIISSSTTLPDAISAADFAAGRGVELSLQSYYVLIRRVMGFGEFQFARAIYFDGIIGRGLEPDSNIVNSMIICMAKLGDLEGAMSLFDRLWDKGWMPCESASDTVLRGLYERKLFLEAFVYFTRIVNLKNGKVDSAMEFLNSMVRSSLVPSVHSYTALLSALCKQNRFSGVKALFRNMLDIGVIPDHVTFLILMKNIPKGQELELAFFMLRAIARNGCRLDPCLLSVSPEIYSTMDLQHEIEILLLEIVRTNWMLANVSFGIYISALCECGKFEAAFASFETLRGLGCCPLPFTFNSLIKELCKHSLHQEMRWSSVESSLQ</sequence>
<evidence type="ECO:0000313" key="5">
    <source>
        <dbReference type="Proteomes" id="UP001154282"/>
    </source>
</evidence>
<protein>
    <recommendedName>
        <fullName evidence="6">Pentatricopeptide repeat-containing protein</fullName>
    </recommendedName>
</protein>